<dbReference type="Proteomes" id="UP000799437">
    <property type="component" value="Unassembled WGS sequence"/>
</dbReference>
<dbReference type="AlphaFoldDB" id="A0A6A6VV31"/>
<name>A0A6A6VV31_9PEZI</name>
<evidence type="ECO:0000313" key="2">
    <source>
        <dbReference type="Proteomes" id="UP000799437"/>
    </source>
</evidence>
<accession>A0A6A6VV31</accession>
<protein>
    <submittedName>
        <fullName evidence="1">Uncharacterized protein</fullName>
    </submittedName>
</protein>
<sequence>MSHFRGPSHSAETPRESQSCNVQVIWTFDVMLMLLTPSPNKLAVTFVSDHSSLDQLVTIAAWTLGIHSLSATKMARRVQ</sequence>
<dbReference type="EMBL" id="ML996584">
    <property type="protein sequence ID" value="KAF2753480.1"/>
    <property type="molecule type" value="Genomic_DNA"/>
</dbReference>
<evidence type="ECO:0000313" key="1">
    <source>
        <dbReference type="EMBL" id="KAF2753480.1"/>
    </source>
</evidence>
<keyword evidence="2" id="KW-1185">Reference proteome</keyword>
<reference evidence="1" key="1">
    <citation type="journal article" date="2020" name="Stud. Mycol.">
        <title>101 Dothideomycetes genomes: a test case for predicting lifestyles and emergence of pathogens.</title>
        <authorList>
            <person name="Haridas S."/>
            <person name="Albert R."/>
            <person name="Binder M."/>
            <person name="Bloem J."/>
            <person name="Labutti K."/>
            <person name="Salamov A."/>
            <person name="Andreopoulos B."/>
            <person name="Baker S."/>
            <person name="Barry K."/>
            <person name="Bills G."/>
            <person name="Bluhm B."/>
            <person name="Cannon C."/>
            <person name="Castanera R."/>
            <person name="Culley D."/>
            <person name="Daum C."/>
            <person name="Ezra D."/>
            <person name="Gonzalez J."/>
            <person name="Henrissat B."/>
            <person name="Kuo A."/>
            <person name="Liang C."/>
            <person name="Lipzen A."/>
            <person name="Lutzoni F."/>
            <person name="Magnuson J."/>
            <person name="Mondo S."/>
            <person name="Nolan M."/>
            <person name="Ohm R."/>
            <person name="Pangilinan J."/>
            <person name="Park H.-J."/>
            <person name="Ramirez L."/>
            <person name="Alfaro M."/>
            <person name="Sun H."/>
            <person name="Tritt A."/>
            <person name="Yoshinaga Y."/>
            <person name="Zwiers L.-H."/>
            <person name="Turgeon B."/>
            <person name="Goodwin S."/>
            <person name="Spatafora J."/>
            <person name="Crous P."/>
            <person name="Grigoriev I."/>
        </authorList>
    </citation>
    <scope>NUCLEOTIDE SEQUENCE</scope>
    <source>
        <strain evidence="1">CBS 121739</strain>
    </source>
</reference>
<proteinExistence type="predicted"/>
<organism evidence="1 2">
    <name type="scientific">Pseudovirgaria hyperparasitica</name>
    <dbReference type="NCBI Taxonomy" id="470096"/>
    <lineage>
        <taxon>Eukaryota</taxon>
        <taxon>Fungi</taxon>
        <taxon>Dikarya</taxon>
        <taxon>Ascomycota</taxon>
        <taxon>Pezizomycotina</taxon>
        <taxon>Dothideomycetes</taxon>
        <taxon>Dothideomycetes incertae sedis</taxon>
        <taxon>Acrospermales</taxon>
        <taxon>Acrospermaceae</taxon>
        <taxon>Pseudovirgaria</taxon>
    </lineage>
</organism>
<gene>
    <name evidence="1" type="ORF">EJ05DRAFT_480484</name>
</gene>
<dbReference type="GeneID" id="54485930"/>
<dbReference type="RefSeq" id="XP_033595931.1">
    <property type="nucleotide sequence ID" value="XM_033744876.1"/>
</dbReference>